<protein>
    <submittedName>
        <fullName evidence="3">FAD/NAD(P)-binding oxidoreductase</fullName>
    </submittedName>
</protein>
<feature type="region of interest" description="Disordered" evidence="1">
    <location>
        <begin position="37"/>
        <end position="66"/>
    </location>
</feature>
<dbReference type="GO" id="GO:0016491">
    <property type="term" value="F:oxidoreductase activity"/>
    <property type="evidence" value="ECO:0007669"/>
    <property type="project" value="InterPro"/>
</dbReference>
<gene>
    <name evidence="3" type="ORF">Acr_29g0006920</name>
</gene>
<dbReference type="InterPro" id="IPR017938">
    <property type="entry name" value="Riboflavin_synthase-like_b-brl"/>
</dbReference>
<name>A0A7J0HEI5_9ERIC</name>
<dbReference type="OrthoDB" id="1856718at2759"/>
<feature type="compositionally biased region" description="Pro residues" evidence="1">
    <location>
        <begin position="50"/>
        <end position="65"/>
    </location>
</feature>
<dbReference type="InterPro" id="IPR017927">
    <property type="entry name" value="FAD-bd_FR_type"/>
</dbReference>
<sequence length="191" mass="20680">MFPPPLAASLSRLQPRKESNMHRSEFETCLLLSLSTPLSPSCAATSPSHGLPPPPNPSPSPPPPSAWTAVPLAGVRPAAESLFHITVDVSDSPDLAASHVRWGQYLQLRLPDAEKPSFLAVASPPSLTEEKGVLEFSVKRVAGSTAELLCGLGKGDVVELTQVNGERLRCRSNFAARGIFNRFNLRHWIWN</sequence>
<dbReference type="Gene3D" id="2.40.30.10">
    <property type="entry name" value="Translation factors"/>
    <property type="match status" value="1"/>
</dbReference>
<dbReference type="EMBL" id="BJWL01000029">
    <property type="protein sequence ID" value="GFZ21530.1"/>
    <property type="molecule type" value="Genomic_DNA"/>
</dbReference>
<evidence type="ECO:0000256" key="1">
    <source>
        <dbReference type="SAM" id="MobiDB-lite"/>
    </source>
</evidence>
<reference evidence="3 4" key="1">
    <citation type="submission" date="2019-07" db="EMBL/GenBank/DDBJ databases">
        <title>De Novo Assembly of kiwifruit Actinidia rufa.</title>
        <authorList>
            <person name="Sugita-Konishi S."/>
            <person name="Sato K."/>
            <person name="Mori E."/>
            <person name="Abe Y."/>
            <person name="Kisaki G."/>
            <person name="Hamano K."/>
            <person name="Suezawa K."/>
            <person name="Otani M."/>
            <person name="Fukuda T."/>
            <person name="Manabe T."/>
            <person name="Gomi K."/>
            <person name="Tabuchi M."/>
            <person name="Akimitsu K."/>
            <person name="Kataoka I."/>
        </authorList>
    </citation>
    <scope>NUCLEOTIDE SEQUENCE [LARGE SCALE GENOMIC DNA]</scope>
    <source>
        <strain evidence="4">cv. Fuchu</strain>
    </source>
</reference>
<evidence type="ECO:0000313" key="3">
    <source>
        <dbReference type="EMBL" id="GFZ21530.1"/>
    </source>
</evidence>
<feature type="region of interest" description="Disordered" evidence="1">
    <location>
        <begin position="1"/>
        <end position="20"/>
    </location>
</feature>
<dbReference type="Proteomes" id="UP000585474">
    <property type="component" value="Unassembled WGS sequence"/>
</dbReference>
<dbReference type="SUPFAM" id="SSF63380">
    <property type="entry name" value="Riboflavin synthase domain-like"/>
    <property type="match status" value="1"/>
</dbReference>
<feature type="compositionally biased region" description="Low complexity" evidence="1">
    <location>
        <begin position="37"/>
        <end position="49"/>
    </location>
</feature>
<dbReference type="PROSITE" id="PS51384">
    <property type="entry name" value="FAD_FR"/>
    <property type="match status" value="1"/>
</dbReference>
<accession>A0A7J0HEI5</accession>
<dbReference type="PANTHER" id="PTHR47215:SF1">
    <property type="entry name" value="F9L1.8 PROTEIN"/>
    <property type="match status" value="1"/>
</dbReference>
<proteinExistence type="predicted"/>
<keyword evidence="4" id="KW-1185">Reference proteome</keyword>
<dbReference type="PANTHER" id="PTHR47215">
    <property type="match status" value="1"/>
</dbReference>
<feature type="domain" description="FAD-binding FR-type" evidence="2">
    <location>
        <begin position="65"/>
        <end position="186"/>
    </location>
</feature>
<evidence type="ECO:0000313" key="4">
    <source>
        <dbReference type="Proteomes" id="UP000585474"/>
    </source>
</evidence>
<organism evidence="3 4">
    <name type="scientific">Actinidia rufa</name>
    <dbReference type="NCBI Taxonomy" id="165716"/>
    <lineage>
        <taxon>Eukaryota</taxon>
        <taxon>Viridiplantae</taxon>
        <taxon>Streptophyta</taxon>
        <taxon>Embryophyta</taxon>
        <taxon>Tracheophyta</taxon>
        <taxon>Spermatophyta</taxon>
        <taxon>Magnoliopsida</taxon>
        <taxon>eudicotyledons</taxon>
        <taxon>Gunneridae</taxon>
        <taxon>Pentapetalae</taxon>
        <taxon>asterids</taxon>
        <taxon>Ericales</taxon>
        <taxon>Actinidiaceae</taxon>
        <taxon>Actinidia</taxon>
    </lineage>
</organism>
<evidence type="ECO:0000259" key="2">
    <source>
        <dbReference type="PROSITE" id="PS51384"/>
    </source>
</evidence>
<dbReference type="AlphaFoldDB" id="A0A7J0HEI5"/>
<comment type="caution">
    <text evidence="3">The sequence shown here is derived from an EMBL/GenBank/DDBJ whole genome shotgun (WGS) entry which is preliminary data.</text>
</comment>